<dbReference type="GO" id="GO:0001725">
    <property type="term" value="C:stress fiber"/>
    <property type="evidence" value="ECO:0007669"/>
    <property type="project" value="TreeGrafter"/>
</dbReference>
<dbReference type="AlphaFoldDB" id="A0A7J5Y4R2"/>
<dbReference type="Proteomes" id="UP000518266">
    <property type="component" value="Unassembled WGS sequence"/>
</dbReference>
<protein>
    <recommendedName>
        <fullName evidence="1">FH2 domain-containing protein</fullName>
    </recommendedName>
</protein>
<dbReference type="Gene3D" id="1.20.58.2220">
    <property type="entry name" value="Formin, FH2 domain"/>
    <property type="match status" value="1"/>
</dbReference>
<gene>
    <name evidence="2" type="ORF">F7725_007559</name>
</gene>
<keyword evidence="3" id="KW-1185">Reference proteome</keyword>
<dbReference type="EMBL" id="JAAKFY010000015">
    <property type="protein sequence ID" value="KAF3844396.1"/>
    <property type="molecule type" value="Genomic_DNA"/>
</dbReference>
<dbReference type="OrthoDB" id="1104827at2759"/>
<organism evidence="2 3">
    <name type="scientific">Dissostichus mawsoni</name>
    <name type="common">Antarctic cod</name>
    <dbReference type="NCBI Taxonomy" id="36200"/>
    <lineage>
        <taxon>Eukaryota</taxon>
        <taxon>Metazoa</taxon>
        <taxon>Chordata</taxon>
        <taxon>Craniata</taxon>
        <taxon>Vertebrata</taxon>
        <taxon>Euteleostomi</taxon>
        <taxon>Actinopterygii</taxon>
        <taxon>Neopterygii</taxon>
        <taxon>Teleostei</taxon>
        <taxon>Neoteleostei</taxon>
        <taxon>Acanthomorphata</taxon>
        <taxon>Eupercaria</taxon>
        <taxon>Perciformes</taxon>
        <taxon>Notothenioidei</taxon>
        <taxon>Nototheniidae</taxon>
        <taxon>Dissostichus</taxon>
    </lineage>
</organism>
<evidence type="ECO:0000259" key="1">
    <source>
        <dbReference type="PROSITE" id="PS51444"/>
    </source>
</evidence>
<dbReference type="InterPro" id="IPR015425">
    <property type="entry name" value="FH2_Formin"/>
</dbReference>
<dbReference type="InterPro" id="IPR042201">
    <property type="entry name" value="FH2_Formin_sf"/>
</dbReference>
<reference evidence="2 3" key="1">
    <citation type="submission" date="2020-03" db="EMBL/GenBank/DDBJ databases">
        <title>Dissostichus mawsoni Genome sequencing and assembly.</title>
        <authorList>
            <person name="Park H."/>
        </authorList>
    </citation>
    <scope>NUCLEOTIDE SEQUENCE [LARGE SCALE GENOMIC DNA]</scope>
    <source>
        <strain evidence="2">DM0001</strain>
        <tissue evidence="2">Muscle</tissue>
    </source>
</reference>
<dbReference type="PANTHER" id="PTHR45725:SF16">
    <property type="entry name" value="DISHEVELED-ASSOCIATED ACTIVATOR OF MORPHOGENESIS 1"/>
    <property type="match status" value="1"/>
</dbReference>
<evidence type="ECO:0000313" key="2">
    <source>
        <dbReference type="EMBL" id="KAF3844396.1"/>
    </source>
</evidence>
<feature type="domain" description="FH2" evidence="1">
    <location>
        <begin position="1"/>
        <end position="94"/>
    </location>
</feature>
<dbReference type="PROSITE" id="PS51444">
    <property type="entry name" value="FH2"/>
    <property type="match status" value="1"/>
</dbReference>
<accession>A0A7J5Y4R2</accession>
<sequence>MDDLKVFKVLDLEEFQKTFSAYQKPQKDHEEDQSFVRKVKELSVIDGRRAQNCNILLLRLKLTNEEIRHAVLSMDEQEDLPKDMLEQVTHYHIF</sequence>
<evidence type="ECO:0000313" key="3">
    <source>
        <dbReference type="Proteomes" id="UP000518266"/>
    </source>
</evidence>
<dbReference type="InterPro" id="IPR051425">
    <property type="entry name" value="Formin_Homology"/>
</dbReference>
<comment type="caution">
    <text evidence="2">The sequence shown here is derived from an EMBL/GenBank/DDBJ whole genome shotgun (WGS) entry which is preliminary data.</text>
</comment>
<dbReference type="SUPFAM" id="SSF101447">
    <property type="entry name" value="Formin homology 2 domain (FH2 domain)"/>
    <property type="match status" value="1"/>
</dbReference>
<dbReference type="Pfam" id="PF02181">
    <property type="entry name" value="FH2"/>
    <property type="match status" value="1"/>
</dbReference>
<dbReference type="PANTHER" id="PTHR45725">
    <property type="entry name" value="FORMIN HOMOLOGY 2 FAMILY MEMBER"/>
    <property type="match status" value="1"/>
</dbReference>
<proteinExistence type="predicted"/>
<name>A0A7J5Y4R2_DISMA</name>